<evidence type="ECO:0000256" key="3">
    <source>
        <dbReference type="ARBA" id="ARBA00022801"/>
    </source>
</evidence>
<evidence type="ECO:0000259" key="7">
    <source>
        <dbReference type="Pfam" id="PF10150"/>
    </source>
</evidence>
<dbReference type="GO" id="GO:0005737">
    <property type="term" value="C:cytoplasm"/>
    <property type="evidence" value="ECO:0007669"/>
    <property type="project" value="TreeGrafter"/>
</dbReference>
<comment type="cofactor">
    <cofactor evidence="1">
        <name>Mg(2+)</name>
        <dbReference type="ChEBI" id="CHEBI:18420"/>
    </cofactor>
</comment>
<dbReference type="EMBL" id="QSID01000015">
    <property type="protein sequence ID" value="RHC62032.1"/>
    <property type="molecule type" value="Genomic_DNA"/>
</dbReference>
<feature type="coiled-coil region" evidence="6">
    <location>
        <begin position="171"/>
        <end position="198"/>
    </location>
</feature>
<evidence type="ECO:0000313" key="12">
    <source>
        <dbReference type="Proteomes" id="UP000283700"/>
    </source>
</evidence>
<dbReference type="EC" id="3.1.26.-" evidence="8"/>
<protein>
    <submittedName>
        <fullName evidence="9">Ribonuclease E/G</fullName>
    </submittedName>
    <submittedName>
        <fullName evidence="8">Ribonuclease G</fullName>
        <ecNumber evidence="8">3.1.26.-</ecNumber>
    </submittedName>
</protein>
<dbReference type="AlphaFoldDB" id="A0A173UCJ0"/>
<dbReference type="Proteomes" id="UP000095390">
    <property type="component" value="Unassembled WGS sequence"/>
</dbReference>
<evidence type="ECO:0000256" key="1">
    <source>
        <dbReference type="ARBA" id="ARBA00001946"/>
    </source>
</evidence>
<dbReference type="RefSeq" id="WP_022169552.1">
    <property type="nucleotide sequence ID" value="NZ_CABJFJ010000015.1"/>
</dbReference>
<dbReference type="GO" id="GO:0006364">
    <property type="term" value="P:rRNA processing"/>
    <property type="evidence" value="ECO:0007669"/>
    <property type="project" value="TreeGrafter"/>
</dbReference>
<name>A0A173UCJ0_9FIRM</name>
<dbReference type="EMBL" id="CYYC01000033">
    <property type="protein sequence ID" value="CUN12534.1"/>
    <property type="molecule type" value="Genomic_DNA"/>
</dbReference>
<evidence type="ECO:0000313" key="10">
    <source>
        <dbReference type="EMBL" id="RHN14083.1"/>
    </source>
</evidence>
<dbReference type="PANTHER" id="PTHR30001">
    <property type="entry name" value="RIBONUCLEASE"/>
    <property type="match status" value="1"/>
</dbReference>
<dbReference type="InterPro" id="IPR004659">
    <property type="entry name" value="RNase_E/G"/>
</dbReference>
<keyword evidence="2" id="KW-0479">Metal-binding</keyword>
<dbReference type="EMBL" id="QRQO01000014">
    <property type="protein sequence ID" value="RHN14083.1"/>
    <property type="molecule type" value="Genomic_DNA"/>
</dbReference>
<keyword evidence="6" id="KW-0175">Coiled coil</keyword>
<sequence length="403" mass="46353">MEIKKNKLVITEKEGVICYGYFQDGVPTELYCEPKEQQSILGNIYAARVERVAEGIHGAFLEIGDNQKCYYSLSAEQPVKLSPGHEDKLYGGDIILVQITKDAVKTKLPVGTGNISLDGKYFVFTLTDKRTGISKKIRNTVERERLETLLKKYTRDEYGIIVRTNAAGVSEETLTKELELLQLRYEELMRKAKIAAGKTLLYREPPHYITLGKELPAKALDEILTDHAEVFTELKEYYKQTSESDTTKISFYEDTYSLYNLYRFAHYYEEAYGKYIWLKSGASLVIEHTEAMTVIDVNTGSVLKKKKQEDTLFYQINREAAKEIARQLRLRNISGIIMIDFINMKDTAQKEKLLSLLDSECKKDRVHCNVIDMTALNLVEMTRSKVRKPLHEQIRSCMKNNRS</sequence>
<dbReference type="GO" id="GO:0003723">
    <property type="term" value="F:RNA binding"/>
    <property type="evidence" value="ECO:0007669"/>
    <property type="project" value="UniProtKB-KW"/>
</dbReference>
<keyword evidence="4" id="KW-0460">Magnesium</keyword>
<reference evidence="12 13" key="2">
    <citation type="submission" date="2018-08" db="EMBL/GenBank/DDBJ databases">
        <title>A genome reference for cultivated species of the human gut microbiota.</title>
        <authorList>
            <person name="Zou Y."/>
            <person name="Xue W."/>
            <person name="Luo G."/>
        </authorList>
    </citation>
    <scope>NUCLEOTIDE SEQUENCE [LARGE SCALE GENOMIC DNA]</scope>
    <source>
        <strain evidence="10 12">AF31-17AC</strain>
        <strain evidence="9 13">AM34-3LB</strain>
    </source>
</reference>
<dbReference type="Proteomes" id="UP000284621">
    <property type="component" value="Unassembled WGS sequence"/>
</dbReference>
<dbReference type="OrthoDB" id="9804278at2"/>
<dbReference type="Pfam" id="PF10150">
    <property type="entry name" value="RNase_E_G"/>
    <property type="match status" value="1"/>
</dbReference>
<dbReference type="CDD" id="cd04453">
    <property type="entry name" value="S1_RNase_E"/>
    <property type="match status" value="1"/>
</dbReference>
<accession>A0A173UCJ0</accession>
<feature type="domain" description="RNA-binding protein AU-1/Ribonuclease E/G" evidence="7">
    <location>
        <begin position="116"/>
        <end position="385"/>
    </location>
</feature>
<organism evidence="8 11">
    <name type="scientific">Anaerobutyricum hallii</name>
    <dbReference type="NCBI Taxonomy" id="39488"/>
    <lineage>
        <taxon>Bacteria</taxon>
        <taxon>Bacillati</taxon>
        <taxon>Bacillota</taxon>
        <taxon>Clostridia</taxon>
        <taxon>Lachnospirales</taxon>
        <taxon>Lachnospiraceae</taxon>
        <taxon>Anaerobutyricum</taxon>
    </lineage>
</organism>
<evidence type="ECO:0000313" key="11">
    <source>
        <dbReference type="Proteomes" id="UP000095390"/>
    </source>
</evidence>
<evidence type="ECO:0000256" key="6">
    <source>
        <dbReference type="SAM" id="Coils"/>
    </source>
</evidence>
<dbReference type="InterPro" id="IPR019307">
    <property type="entry name" value="RNA-bd_AU-1/RNase_E/G"/>
</dbReference>
<gene>
    <name evidence="8" type="primary">rng</name>
    <name evidence="9" type="ORF">DW833_11980</name>
    <name evidence="10" type="ORF">DWZ29_06825</name>
    <name evidence="8" type="ORF">ERS852578_02341</name>
</gene>
<evidence type="ECO:0000313" key="13">
    <source>
        <dbReference type="Proteomes" id="UP000284621"/>
    </source>
</evidence>
<dbReference type="GO" id="GO:0046872">
    <property type="term" value="F:metal ion binding"/>
    <property type="evidence" value="ECO:0007669"/>
    <property type="project" value="UniProtKB-KW"/>
</dbReference>
<evidence type="ECO:0000313" key="9">
    <source>
        <dbReference type="EMBL" id="RHC62032.1"/>
    </source>
</evidence>
<dbReference type="InterPro" id="IPR012340">
    <property type="entry name" value="NA-bd_OB-fold"/>
</dbReference>
<dbReference type="Proteomes" id="UP000283700">
    <property type="component" value="Unassembled WGS sequence"/>
</dbReference>
<dbReference type="PANTHER" id="PTHR30001:SF0">
    <property type="entry name" value="RIBONUCLEASE G"/>
    <property type="match status" value="1"/>
</dbReference>
<keyword evidence="5" id="KW-0694">RNA-binding</keyword>
<evidence type="ECO:0000256" key="2">
    <source>
        <dbReference type="ARBA" id="ARBA00022723"/>
    </source>
</evidence>
<dbReference type="GO" id="GO:0016787">
    <property type="term" value="F:hydrolase activity"/>
    <property type="evidence" value="ECO:0007669"/>
    <property type="project" value="UniProtKB-KW"/>
</dbReference>
<dbReference type="Gene3D" id="2.40.50.140">
    <property type="entry name" value="Nucleic acid-binding proteins"/>
    <property type="match status" value="1"/>
</dbReference>
<dbReference type="GO" id="GO:0004540">
    <property type="term" value="F:RNA nuclease activity"/>
    <property type="evidence" value="ECO:0007669"/>
    <property type="project" value="InterPro"/>
</dbReference>
<evidence type="ECO:0000256" key="4">
    <source>
        <dbReference type="ARBA" id="ARBA00022842"/>
    </source>
</evidence>
<keyword evidence="3 8" id="KW-0378">Hydrolase</keyword>
<reference evidence="8 11" key="1">
    <citation type="submission" date="2015-09" db="EMBL/GenBank/DDBJ databases">
        <authorList>
            <consortium name="Pathogen Informatics"/>
        </authorList>
    </citation>
    <scope>NUCLEOTIDE SEQUENCE [LARGE SCALE GENOMIC DNA]</scope>
    <source>
        <strain evidence="8 11">2789STDY5834966</strain>
    </source>
</reference>
<evidence type="ECO:0000313" key="8">
    <source>
        <dbReference type="EMBL" id="CUN12534.1"/>
    </source>
</evidence>
<keyword evidence="13" id="KW-1185">Reference proteome</keyword>
<evidence type="ECO:0000256" key="5">
    <source>
        <dbReference type="ARBA" id="ARBA00022884"/>
    </source>
</evidence>
<proteinExistence type="predicted"/>